<evidence type="ECO:0000313" key="1">
    <source>
        <dbReference type="EMBL" id="KYQ70961.1"/>
    </source>
</evidence>
<dbReference type="Proteomes" id="UP000076276">
    <property type="component" value="Unassembled WGS sequence"/>
</dbReference>
<sequence length="194" mass="22087">MQQPFPIPSYTAQLKAFIGAHHELMQILQALRGIEAQAYLAAGVIRNSIWAQLHEQAYPLRQTEIDVVYFDAQDDGTGEQQIRKKLETAFPDMLWDVVNQARVHHWYRMDNGNSIAPFSSLAQALAVWPETATAVAVQLDALGQLKIIAPLGLEDLFELKLRWNPAMVSYAVFQRRLKDKAFLTRWPELQLISC</sequence>
<name>A0A151XYR5_9GAMM</name>
<dbReference type="InterPro" id="IPR009267">
    <property type="entry name" value="NTP_transf_6"/>
</dbReference>
<accession>A0A151XYR5</accession>
<protein>
    <recommendedName>
        <fullName evidence="3">Nitrate reductase</fullName>
    </recommendedName>
</protein>
<dbReference type="OrthoDB" id="9805247at2"/>
<evidence type="ECO:0008006" key="3">
    <source>
        <dbReference type="Google" id="ProtNLM"/>
    </source>
</evidence>
<dbReference type="RefSeq" id="WP_067670993.1">
    <property type="nucleotide sequence ID" value="NZ_CBCSIK010000016.1"/>
</dbReference>
<gene>
    <name evidence="1" type="ORF">AZH43_16555</name>
</gene>
<proteinExistence type="predicted"/>
<organism evidence="1 2">
    <name type="scientific">Acinetobacter pragensis</name>
    <dbReference type="NCBI Taxonomy" id="1806892"/>
    <lineage>
        <taxon>Bacteria</taxon>
        <taxon>Pseudomonadati</taxon>
        <taxon>Pseudomonadota</taxon>
        <taxon>Gammaproteobacteria</taxon>
        <taxon>Moraxellales</taxon>
        <taxon>Moraxellaceae</taxon>
        <taxon>Acinetobacter</taxon>
    </lineage>
</organism>
<dbReference type="PANTHER" id="PTHR39166">
    <property type="entry name" value="BLL1166 PROTEIN"/>
    <property type="match status" value="1"/>
</dbReference>
<dbReference type="PANTHER" id="PTHR39166:SF1">
    <property type="entry name" value="BLL1166 PROTEIN"/>
    <property type="match status" value="1"/>
</dbReference>
<comment type="caution">
    <text evidence="1">The sequence shown here is derived from an EMBL/GenBank/DDBJ whole genome shotgun (WGS) entry which is preliminary data.</text>
</comment>
<dbReference type="EMBL" id="LUAW01000037">
    <property type="protein sequence ID" value="KYQ70961.1"/>
    <property type="molecule type" value="Genomic_DNA"/>
</dbReference>
<reference evidence="1 2" key="1">
    <citation type="submission" date="2016-03" db="EMBL/GenBank/DDBJ databases">
        <title>Acinetobacter genomospecies 28 strain ANC 4149.</title>
        <authorList>
            <person name="Radolfova-Krizova L."/>
            <person name="Nemec A."/>
        </authorList>
    </citation>
    <scope>NUCLEOTIDE SEQUENCE [LARGE SCALE GENOMIC DNA]</scope>
    <source>
        <strain evidence="1 2">ANC 4149</strain>
    </source>
</reference>
<evidence type="ECO:0000313" key="2">
    <source>
        <dbReference type="Proteomes" id="UP000076276"/>
    </source>
</evidence>
<dbReference type="AlphaFoldDB" id="A0A151XYR5"/>
<dbReference type="Pfam" id="PF06042">
    <property type="entry name" value="NTP_transf_6"/>
    <property type="match status" value="1"/>
</dbReference>
<keyword evidence="2" id="KW-1185">Reference proteome</keyword>